<keyword evidence="1" id="KW-0805">Transcription regulation</keyword>
<dbReference type="InterPro" id="IPR036864">
    <property type="entry name" value="Zn2-C6_fun-type_DNA-bd_sf"/>
</dbReference>
<evidence type="ECO:0000256" key="2">
    <source>
        <dbReference type="ARBA" id="ARBA00023125"/>
    </source>
</evidence>
<reference evidence="7" key="2">
    <citation type="journal article" date="2023" name="IMA Fungus">
        <title>Comparative genomic study of the Penicillium genus elucidates a diverse pangenome and 15 lateral gene transfer events.</title>
        <authorList>
            <person name="Petersen C."/>
            <person name="Sorensen T."/>
            <person name="Nielsen M.R."/>
            <person name="Sondergaard T.E."/>
            <person name="Sorensen J.L."/>
            <person name="Fitzpatrick D.A."/>
            <person name="Frisvad J.C."/>
            <person name="Nielsen K.L."/>
        </authorList>
    </citation>
    <scope>NUCLEOTIDE SEQUENCE</scope>
    <source>
        <strain evidence="7">IBT 30761</strain>
    </source>
</reference>
<evidence type="ECO:0000256" key="3">
    <source>
        <dbReference type="ARBA" id="ARBA00023163"/>
    </source>
</evidence>
<feature type="region of interest" description="Disordered" evidence="5">
    <location>
        <begin position="356"/>
        <end position="387"/>
    </location>
</feature>
<dbReference type="AlphaFoldDB" id="A0A9W9KEK2"/>
<comment type="caution">
    <text evidence="7">The sequence shown here is derived from an EMBL/GenBank/DDBJ whole genome shotgun (WGS) entry which is preliminary data.</text>
</comment>
<dbReference type="GeneID" id="81354948"/>
<accession>A0A9W9KEK2</accession>
<feature type="region of interest" description="Disordered" evidence="5">
    <location>
        <begin position="523"/>
        <end position="614"/>
    </location>
</feature>
<dbReference type="GO" id="GO:0008270">
    <property type="term" value="F:zinc ion binding"/>
    <property type="evidence" value="ECO:0007669"/>
    <property type="project" value="InterPro"/>
</dbReference>
<feature type="compositionally biased region" description="Pro residues" evidence="5">
    <location>
        <begin position="529"/>
        <end position="544"/>
    </location>
</feature>
<dbReference type="CDD" id="cd12148">
    <property type="entry name" value="fungal_TF_MHR"/>
    <property type="match status" value="1"/>
</dbReference>
<evidence type="ECO:0000256" key="4">
    <source>
        <dbReference type="ARBA" id="ARBA00023242"/>
    </source>
</evidence>
<dbReference type="SMART" id="SM00066">
    <property type="entry name" value="GAL4"/>
    <property type="match status" value="1"/>
</dbReference>
<dbReference type="SUPFAM" id="SSF57701">
    <property type="entry name" value="Zn2/Cys6 DNA-binding domain"/>
    <property type="match status" value="1"/>
</dbReference>
<feature type="domain" description="Zn(2)-C6 fungal-type" evidence="6">
    <location>
        <begin position="159"/>
        <end position="189"/>
    </location>
</feature>
<keyword evidence="3" id="KW-0804">Transcription</keyword>
<dbReference type="PANTHER" id="PTHR47785">
    <property type="entry name" value="ZN(II)2CYS6 TRANSCRIPTION FACTOR (EUROFUNG)-RELATED-RELATED"/>
    <property type="match status" value="1"/>
</dbReference>
<keyword evidence="4" id="KW-0539">Nucleus</keyword>
<dbReference type="InterPro" id="IPR053181">
    <property type="entry name" value="EcdB-like_regulator"/>
</dbReference>
<evidence type="ECO:0000313" key="8">
    <source>
        <dbReference type="Proteomes" id="UP001149074"/>
    </source>
</evidence>
<reference evidence="7" key="1">
    <citation type="submission" date="2022-11" db="EMBL/GenBank/DDBJ databases">
        <authorList>
            <person name="Petersen C."/>
        </authorList>
    </citation>
    <scope>NUCLEOTIDE SEQUENCE</scope>
    <source>
        <strain evidence="7">IBT 30761</strain>
    </source>
</reference>
<keyword evidence="8" id="KW-1185">Reference proteome</keyword>
<dbReference type="Gene3D" id="4.10.240.10">
    <property type="entry name" value="Zn(2)-C6 fungal-type DNA-binding domain"/>
    <property type="match status" value="1"/>
</dbReference>
<feature type="compositionally biased region" description="Pro residues" evidence="5">
    <location>
        <begin position="21"/>
        <end position="31"/>
    </location>
</feature>
<evidence type="ECO:0000259" key="6">
    <source>
        <dbReference type="PROSITE" id="PS50048"/>
    </source>
</evidence>
<evidence type="ECO:0000313" key="7">
    <source>
        <dbReference type="EMBL" id="KAJ5102946.1"/>
    </source>
</evidence>
<dbReference type="RefSeq" id="XP_056476326.1">
    <property type="nucleotide sequence ID" value="XM_056615969.1"/>
</dbReference>
<keyword evidence="2" id="KW-0238">DNA-binding</keyword>
<protein>
    <recommendedName>
        <fullName evidence="6">Zn(2)-C6 fungal-type domain-containing protein</fullName>
    </recommendedName>
</protein>
<evidence type="ECO:0000256" key="1">
    <source>
        <dbReference type="ARBA" id="ARBA00023015"/>
    </source>
</evidence>
<evidence type="ECO:0000256" key="5">
    <source>
        <dbReference type="SAM" id="MobiDB-lite"/>
    </source>
</evidence>
<dbReference type="GO" id="GO:0000981">
    <property type="term" value="F:DNA-binding transcription factor activity, RNA polymerase II-specific"/>
    <property type="evidence" value="ECO:0007669"/>
    <property type="project" value="InterPro"/>
</dbReference>
<name>A0A9W9KEK2_9EURO</name>
<dbReference type="PANTHER" id="PTHR47785:SF4">
    <property type="entry name" value="ZN(II)2CYS6 TRANSCRIPTION FACTOR (EUROFUNG)"/>
    <property type="match status" value="1"/>
</dbReference>
<dbReference type="PROSITE" id="PS50048">
    <property type="entry name" value="ZN2_CY6_FUNGAL_2"/>
    <property type="match status" value="1"/>
</dbReference>
<sequence length="1083" mass="119262">MSRMPHPEGHQLPPGTHGGYEPPPAWRPPYAPHSHFEDRRPSSTQAVATLPPPNYAAMPGRELAHLHHIDGSSKASPKSARDLAAFRPARIPPVHRLSTARTARYRRNNTYIRSVAGAIALVACTDVRGGSPPPPYGPEFYQNPAYGHRARKAARAQQACDQCRTRKAKCDEGRPECSHCKENGLKCVYKEIPTHKQEKSIQPILTSLMHFKDEVLQDLRRMLNAQEHNTNQLTHILAAQQSSLSTTDKSRLSQGAIAPPPPAGHTDENGSARSSFADGCTTAVSFDDPALKDDNEGELSIPLEHTTAAHKLLMWPAIKKLLSPQDYDKDYVMAVEGKRGVTSIFGRGENSFSADGSFLPGWQPKEVKSQSGDHSTPKSSGVTNTAADPDLGSWAGLALQDDDAEISRMGIFRLGKKTVRQYAASYIKHIHQLHPFLHQQELESKIATFIDCYCSVDSLSFCRDKKRKRSAEDVDGSGRDGWPRPPVGLNIDNAIILLVLALGAICETKSALPGPVMAKRPNYLEQHIPGPPAPPVPVPEPPMHPANGFPSPANSDSALPSHSHSYYSQPPPPPPFDNASQSFPSAKIENGREKSPKPIVPVPRPTPDTDQRPKNYKVIPGLALYGYAIQILAFLHSGIHLQHVQANLLAGLYAGQLAHPFSSHSHIHKAAWACQVLVASKEYKALAAQGGGPAQDLDNFAYWTCLQLESDLLAELDIPASGISRSEGLIALPKGRWTIPLPNNFDDPRVRMMLFYSSQIHLRKVLNRVHTDLYKVSKQGQARWSSSVQEALSQNLDLWRNSLPDVMNWKDEDPPAEDINSARMRAKYYGARYIIHRPLLYHALHYGGSGARVSAKPPAVDSPTSSVTNSQQMSPSMTNTSHRAPNMTRMISDIGTVSSNPAAAFPNGWTPPVVNLRDLPSKLRRACKVCVDSAILSTQAFDGIEDPFSAMTNPYTEEPYRSAHDPLGGARMEDQFVMDRDFSQSSKTEYGSKNENSRLVVTNIFGTAHAQFGNLLVLSATYMSSLSELVDRDILKRLLKRTIRFLIRSEHISPTLRADARILTEIFMKIFHHSPNLDSPDSP</sequence>
<feature type="region of interest" description="Disordered" evidence="5">
    <location>
        <begin position="242"/>
        <end position="278"/>
    </location>
</feature>
<feature type="compositionally biased region" description="Polar residues" evidence="5">
    <location>
        <begin position="369"/>
        <end position="386"/>
    </location>
</feature>
<feature type="region of interest" description="Disordered" evidence="5">
    <location>
        <begin position="465"/>
        <end position="485"/>
    </location>
</feature>
<feature type="region of interest" description="Disordered" evidence="5">
    <location>
        <begin position="855"/>
        <end position="883"/>
    </location>
</feature>
<gene>
    <name evidence="7" type="ORF">N7532_003475</name>
</gene>
<proteinExistence type="predicted"/>
<dbReference type="Proteomes" id="UP001149074">
    <property type="component" value="Unassembled WGS sequence"/>
</dbReference>
<feature type="region of interest" description="Disordered" evidence="5">
    <location>
        <begin position="1"/>
        <end position="54"/>
    </location>
</feature>
<feature type="compositionally biased region" description="Polar residues" evidence="5">
    <location>
        <begin position="862"/>
        <end position="883"/>
    </location>
</feature>
<organism evidence="7 8">
    <name type="scientific">Penicillium argentinense</name>
    <dbReference type="NCBI Taxonomy" id="1131581"/>
    <lineage>
        <taxon>Eukaryota</taxon>
        <taxon>Fungi</taxon>
        <taxon>Dikarya</taxon>
        <taxon>Ascomycota</taxon>
        <taxon>Pezizomycotina</taxon>
        <taxon>Eurotiomycetes</taxon>
        <taxon>Eurotiomycetidae</taxon>
        <taxon>Eurotiales</taxon>
        <taxon>Aspergillaceae</taxon>
        <taxon>Penicillium</taxon>
    </lineage>
</organism>
<dbReference type="InterPro" id="IPR001138">
    <property type="entry name" value="Zn2Cys6_DnaBD"/>
</dbReference>
<feature type="compositionally biased region" description="Basic and acidic residues" evidence="5">
    <location>
        <begin position="470"/>
        <end position="482"/>
    </location>
</feature>
<dbReference type="EMBL" id="JAPQKI010000004">
    <property type="protein sequence ID" value="KAJ5102946.1"/>
    <property type="molecule type" value="Genomic_DNA"/>
</dbReference>
<dbReference type="GO" id="GO:0003677">
    <property type="term" value="F:DNA binding"/>
    <property type="evidence" value="ECO:0007669"/>
    <property type="project" value="UniProtKB-KW"/>
</dbReference>
<dbReference type="PROSITE" id="PS00463">
    <property type="entry name" value="ZN2_CY6_FUNGAL_1"/>
    <property type="match status" value="1"/>
</dbReference>
<dbReference type="OrthoDB" id="5244761at2759"/>
<dbReference type="CDD" id="cd00067">
    <property type="entry name" value="GAL4"/>
    <property type="match status" value="1"/>
</dbReference>
<dbReference type="Pfam" id="PF00172">
    <property type="entry name" value="Zn_clus"/>
    <property type="match status" value="1"/>
</dbReference>